<dbReference type="Pfam" id="PF00903">
    <property type="entry name" value="Glyoxalase"/>
    <property type="match status" value="1"/>
</dbReference>
<evidence type="ECO:0000313" key="2">
    <source>
        <dbReference type="EMBL" id="MBI4920826.1"/>
    </source>
</evidence>
<proteinExistence type="predicted"/>
<dbReference type="Gene3D" id="3.10.180.10">
    <property type="entry name" value="2,3-Dihydroxybiphenyl 1,2-Dioxygenase, domain 1"/>
    <property type="match status" value="1"/>
</dbReference>
<name>A0A933NXA9_9HYPH</name>
<accession>A0A933NXA9</accession>
<comment type="caution">
    <text evidence="2">The sequence shown here is derived from an EMBL/GenBank/DDBJ whole genome shotgun (WGS) entry which is preliminary data.</text>
</comment>
<sequence length="133" mass="14418">MAVRVAMTTLVVDDYDRGIAFYRDALGLALIADTDLGGGKRWVVLGAAAGARLLLAKADGERQRAAIGNQTGGRVGFFLETDDFARDHADFITRGVTFREAPRYEAYGTVAVFEDPFGNGWDLIEPKTLGDMT</sequence>
<dbReference type="InterPro" id="IPR029068">
    <property type="entry name" value="Glyas_Bleomycin-R_OHBP_Dase"/>
</dbReference>
<evidence type="ECO:0000313" key="3">
    <source>
        <dbReference type="Proteomes" id="UP000782610"/>
    </source>
</evidence>
<evidence type="ECO:0000259" key="1">
    <source>
        <dbReference type="PROSITE" id="PS51819"/>
    </source>
</evidence>
<dbReference type="EMBL" id="JACRAF010000013">
    <property type="protein sequence ID" value="MBI4920826.1"/>
    <property type="molecule type" value="Genomic_DNA"/>
</dbReference>
<dbReference type="AlphaFoldDB" id="A0A933NXA9"/>
<dbReference type="InterPro" id="IPR037523">
    <property type="entry name" value="VOC_core"/>
</dbReference>
<dbReference type="SUPFAM" id="SSF54593">
    <property type="entry name" value="Glyoxalase/Bleomycin resistance protein/Dihydroxybiphenyl dioxygenase"/>
    <property type="match status" value="1"/>
</dbReference>
<organism evidence="2 3">
    <name type="scientific">Devosia nanyangense</name>
    <dbReference type="NCBI Taxonomy" id="1228055"/>
    <lineage>
        <taxon>Bacteria</taxon>
        <taxon>Pseudomonadati</taxon>
        <taxon>Pseudomonadota</taxon>
        <taxon>Alphaproteobacteria</taxon>
        <taxon>Hyphomicrobiales</taxon>
        <taxon>Devosiaceae</taxon>
        <taxon>Devosia</taxon>
    </lineage>
</organism>
<dbReference type="InterPro" id="IPR004360">
    <property type="entry name" value="Glyas_Fos-R_dOase_dom"/>
</dbReference>
<feature type="domain" description="VOC" evidence="1">
    <location>
        <begin position="4"/>
        <end position="126"/>
    </location>
</feature>
<dbReference type="Proteomes" id="UP000782610">
    <property type="component" value="Unassembled WGS sequence"/>
</dbReference>
<dbReference type="PANTHER" id="PTHR36437">
    <property type="entry name" value="GLYOXALASE/BLEOMYCIN RESISTANCE PROTEIN/DIOXYGENASE"/>
    <property type="match status" value="1"/>
</dbReference>
<reference evidence="2" key="1">
    <citation type="submission" date="2020-07" db="EMBL/GenBank/DDBJ databases">
        <title>Huge and variable diversity of episymbiotic CPR bacteria and DPANN archaea in groundwater ecosystems.</title>
        <authorList>
            <person name="He C.Y."/>
            <person name="Keren R."/>
            <person name="Whittaker M."/>
            <person name="Farag I.F."/>
            <person name="Doudna J."/>
            <person name="Cate J.H.D."/>
            <person name="Banfield J.F."/>
        </authorList>
    </citation>
    <scope>NUCLEOTIDE SEQUENCE</scope>
    <source>
        <strain evidence="2">NC_groundwater_1586_Pr3_B-0.1um_66_15</strain>
    </source>
</reference>
<protein>
    <submittedName>
        <fullName evidence="2">VOC family protein</fullName>
    </submittedName>
</protein>
<gene>
    <name evidence="2" type="ORF">HY834_03690</name>
</gene>
<dbReference type="PANTHER" id="PTHR36437:SF2">
    <property type="entry name" value="GLYOXALASE_BLEOMYCIN RESISTANCE PROTEIN_DIOXYGENASE"/>
    <property type="match status" value="1"/>
</dbReference>
<dbReference type="PROSITE" id="PS51819">
    <property type="entry name" value="VOC"/>
    <property type="match status" value="1"/>
</dbReference>